<protein>
    <submittedName>
        <fullName evidence="2">Tetratricopeptide repeat protein</fullName>
    </submittedName>
</protein>
<proteinExistence type="predicted"/>
<dbReference type="Pfam" id="PF13432">
    <property type="entry name" value="TPR_16"/>
    <property type="match status" value="1"/>
</dbReference>
<dbReference type="EMBL" id="JTHE02000002">
    <property type="protein sequence ID" value="NEV65864.1"/>
    <property type="molecule type" value="Genomic_DNA"/>
</dbReference>
<gene>
    <name evidence="2" type="ORF">QQ91_001895</name>
</gene>
<evidence type="ECO:0000313" key="2">
    <source>
        <dbReference type="EMBL" id="NEV65864.1"/>
    </source>
</evidence>
<dbReference type="AlphaFoldDB" id="A0A8T6QKP4"/>
<dbReference type="Pfam" id="PF13414">
    <property type="entry name" value="TPR_11"/>
    <property type="match status" value="1"/>
</dbReference>
<dbReference type="PANTHER" id="PTHR44809">
    <property type="match status" value="1"/>
</dbReference>
<evidence type="ECO:0000256" key="1">
    <source>
        <dbReference type="PROSITE-ProRule" id="PRU00339"/>
    </source>
</evidence>
<dbReference type="PROSITE" id="PS50293">
    <property type="entry name" value="TPR_REGION"/>
    <property type="match status" value="1"/>
</dbReference>
<dbReference type="SMART" id="SM00028">
    <property type="entry name" value="TPR"/>
    <property type="match status" value="4"/>
</dbReference>
<dbReference type="InterPro" id="IPR052943">
    <property type="entry name" value="TMTC_O-mannosyl-trnsfr"/>
</dbReference>
<dbReference type="InterPro" id="IPR011990">
    <property type="entry name" value="TPR-like_helical_dom_sf"/>
</dbReference>
<comment type="caution">
    <text evidence="2">The sequence shown here is derived from an EMBL/GenBank/DDBJ whole genome shotgun (WGS) entry which is preliminary data.</text>
</comment>
<name>A0A8T6QKP4_9CYAN</name>
<reference evidence="2" key="1">
    <citation type="submission" date="2014-11" db="EMBL/GenBank/DDBJ databases">
        <authorList>
            <person name="Malar M.C."/>
            <person name="Sen D."/>
            <person name="Tripathy S."/>
        </authorList>
    </citation>
    <scope>NUCLEOTIDE SEQUENCE</scope>
    <source>
        <strain evidence="2">BDU141951</strain>
    </source>
</reference>
<dbReference type="PANTHER" id="PTHR44809:SF1">
    <property type="entry name" value="PROTEIN O-MANNOSYL-TRANSFERASE TMTC1"/>
    <property type="match status" value="1"/>
</dbReference>
<reference evidence="2" key="3">
    <citation type="submission" date="2020-02" db="EMBL/GenBank/DDBJ databases">
        <authorList>
            <person name="Sarangi A.N."/>
            <person name="Ghosh S."/>
            <person name="Mukherjee M."/>
            <person name="Tripathy S."/>
        </authorList>
    </citation>
    <scope>NUCLEOTIDE SEQUENCE</scope>
    <source>
        <strain evidence="2">BDU141951</strain>
    </source>
</reference>
<dbReference type="Gene3D" id="1.25.40.10">
    <property type="entry name" value="Tetratricopeptide repeat domain"/>
    <property type="match status" value="2"/>
</dbReference>
<sequence length="233" mass="26737">MRQTELWEFPDGHFLMVSEYYCFGHPNYGQHRFKLIRPFSEYWEDLRDIERNSGIEELRDDACNALRRGAYDLTGIDEYAQLAFNLRSQNRIAEGIEVLQHAVELYPTEPILYNNLGLLLRISQDFEGAISTYRQGIARALDFELKALLYTGLGNAFDDAGRTEEAFDAYRQAIVLDPKLAIVHYDFAIALWRAGRIDEAVEECKEALQLDSNLTAAQELLADLEAMQIPDSM</sequence>
<keyword evidence="1" id="KW-0802">TPR repeat</keyword>
<dbReference type="PROSITE" id="PS50005">
    <property type="entry name" value="TPR"/>
    <property type="match status" value="1"/>
</dbReference>
<dbReference type="InterPro" id="IPR019734">
    <property type="entry name" value="TPR_rpt"/>
</dbReference>
<reference evidence="2" key="2">
    <citation type="journal article" date="2015" name="Genome Announc.">
        <title>Draft Genome Sequence of Filamentous Marine Cyanobacterium Lyngbya confervoides Strain BDU141951.</title>
        <authorList>
            <person name="Chandrababunaidu M.M."/>
            <person name="Sen D."/>
            <person name="Tripathy S."/>
        </authorList>
    </citation>
    <scope>NUCLEOTIDE SEQUENCE</scope>
    <source>
        <strain evidence="2">BDU141951</strain>
    </source>
</reference>
<accession>A0A8T6QKP4</accession>
<feature type="repeat" description="TPR" evidence="1">
    <location>
        <begin position="147"/>
        <end position="180"/>
    </location>
</feature>
<dbReference type="SUPFAM" id="SSF48452">
    <property type="entry name" value="TPR-like"/>
    <property type="match status" value="1"/>
</dbReference>
<organism evidence="2">
    <name type="scientific">Lyngbya confervoides BDU141951</name>
    <dbReference type="NCBI Taxonomy" id="1574623"/>
    <lineage>
        <taxon>Bacteria</taxon>
        <taxon>Bacillati</taxon>
        <taxon>Cyanobacteriota</taxon>
        <taxon>Cyanophyceae</taxon>
        <taxon>Oscillatoriophycideae</taxon>
        <taxon>Oscillatoriales</taxon>
        <taxon>Microcoleaceae</taxon>
        <taxon>Lyngbya</taxon>
    </lineage>
</organism>